<evidence type="ECO:0000313" key="3">
    <source>
        <dbReference type="Proteomes" id="UP001241110"/>
    </source>
</evidence>
<name>A0AAE3QVU0_9BACT</name>
<organism evidence="2 3">
    <name type="scientific">Xanthocytophaga flava</name>
    <dbReference type="NCBI Taxonomy" id="3048013"/>
    <lineage>
        <taxon>Bacteria</taxon>
        <taxon>Pseudomonadati</taxon>
        <taxon>Bacteroidota</taxon>
        <taxon>Cytophagia</taxon>
        <taxon>Cytophagales</taxon>
        <taxon>Rhodocytophagaceae</taxon>
        <taxon>Xanthocytophaga</taxon>
    </lineage>
</organism>
<dbReference type="Gene3D" id="2.180.10.10">
    <property type="entry name" value="RHS repeat-associated core"/>
    <property type="match status" value="1"/>
</dbReference>
<sequence>KDYYPFGMEMPNRTLDTEKYRYGFNGKEKDEDFDDNYDFGARLYDSRIGRWFKRDFLYSMYPSSSPYNFVDNNPINCIDPDGNLIIFVNGLCNVMGLNVFGLTPGEDYWGTGTISQAEKLLNSKVKLFYDGQLYDYHDQPGDKHRSAVSSAESRFDQGYNYAKEHFKEIITAYEDELKTNPNATIDIVSHSQGGAFSEGLATYLYLNGYQVNTAIHLQSSSSAFIPQYSQAIQTRIALYTREDIVANKYEERYNIADISIYEDNWYGSSDYVYHTVSTSGGTPYTLSYKNENFKYGATGWFNKGNAHGANWHRSAAIFNTIKNALTTLSNIRQSQNNQSNNTSNHNGGPRYKGN</sequence>
<dbReference type="PANTHER" id="PTHR32305:SF15">
    <property type="entry name" value="PROTEIN RHSA-RELATED"/>
    <property type="match status" value="1"/>
</dbReference>
<dbReference type="EMBL" id="JASJOS010000044">
    <property type="protein sequence ID" value="MDJ1486432.1"/>
    <property type="molecule type" value="Genomic_DNA"/>
</dbReference>
<dbReference type="InterPro" id="IPR029058">
    <property type="entry name" value="AB_hydrolase_fold"/>
</dbReference>
<dbReference type="Proteomes" id="UP001241110">
    <property type="component" value="Unassembled WGS sequence"/>
</dbReference>
<evidence type="ECO:0000313" key="2">
    <source>
        <dbReference type="EMBL" id="MDJ1486432.1"/>
    </source>
</evidence>
<dbReference type="AlphaFoldDB" id="A0AAE3QVU0"/>
<gene>
    <name evidence="2" type="ORF">QNI16_38520</name>
</gene>
<dbReference type="NCBIfam" id="TIGR03696">
    <property type="entry name" value="Rhs_assc_core"/>
    <property type="match status" value="1"/>
</dbReference>
<comment type="caution">
    <text evidence="2">The sequence shown here is derived from an EMBL/GenBank/DDBJ whole genome shotgun (WGS) entry which is preliminary data.</text>
</comment>
<reference evidence="2" key="1">
    <citation type="submission" date="2023-05" db="EMBL/GenBank/DDBJ databases">
        <authorList>
            <person name="Zhang X."/>
        </authorList>
    </citation>
    <scope>NUCLEOTIDE SEQUENCE</scope>
    <source>
        <strain evidence="2">YF14B1</strain>
    </source>
</reference>
<feature type="non-terminal residue" evidence="2">
    <location>
        <position position="1"/>
    </location>
</feature>
<dbReference type="RefSeq" id="WP_313990013.1">
    <property type="nucleotide sequence ID" value="NZ_JASJOS010000044.1"/>
</dbReference>
<protein>
    <submittedName>
        <fullName evidence="2">RHS repeat-associated core domain-containing protein</fullName>
    </submittedName>
</protein>
<dbReference type="SUPFAM" id="SSF53474">
    <property type="entry name" value="alpha/beta-Hydrolases"/>
    <property type="match status" value="1"/>
</dbReference>
<evidence type="ECO:0000256" key="1">
    <source>
        <dbReference type="SAM" id="MobiDB-lite"/>
    </source>
</evidence>
<dbReference type="InterPro" id="IPR022385">
    <property type="entry name" value="Rhs_assc_core"/>
</dbReference>
<feature type="region of interest" description="Disordered" evidence="1">
    <location>
        <begin position="333"/>
        <end position="354"/>
    </location>
</feature>
<dbReference type="PANTHER" id="PTHR32305">
    <property type="match status" value="1"/>
</dbReference>
<dbReference type="InterPro" id="IPR050708">
    <property type="entry name" value="T6SS_VgrG/RHS"/>
</dbReference>
<accession>A0AAE3QVU0</accession>
<proteinExistence type="predicted"/>
<feature type="compositionally biased region" description="Low complexity" evidence="1">
    <location>
        <begin position="333"/>
        <end position="346"/>
    </location>
</feature>